<evidence type="ECO:0000256" key="2">
    <source>
        <dbReference type="ARBA" id="ARBA00004777"/>
    </source>
</evidence>
<evidence type="ECO:0000256" key="3">
    <source>
        <dbReference type="ARBA" id="ARBA00006743"/>
    </source>
</evidence>
<evidence type="ECO:0000313" key="10">
    <source>
        <dbReference type="EMBL" id="QJD80142.1"/>
    </source>
</evidence>
<keyword evidence="6 9" id="KW-0560">Oxidoreductase</keyword>
<dbReference type="InterPro" id="IPR029041">
    <property type="entry name" value="FAD-linked_oxidoreductase-like"/>
</dbReference>
<evidence type="ECO:0000256" key="1">
    <source>
        <dbReference type="ARBA" id="ARBA00001974"/>
    </source>
</evidence>
<evidence type="ECO:0000256" key="7">
    <source>
        <dbReference type="ARBA" id="ARBA00034478"/>
    </source>
</evidence>
<dbReference type="Pfam" id="PF02219">
    <property type="entry name" value="MTHFR"/>
    <property type="match status" value="1"/>
</dbReference>
<protein>
    <recommendedName>
        <fullName evidence="9">Methylenetetrahydrofolate reductase</fullName>
    </recommendedName>
</protein>
<dbReference type="EMBL" id="CP051677">
    <property type="protein sequence ID" value="QJD80142.1"/>
    <property type="molecule type" value="Genomic_DNA"/>
</dbReference>
<dbReference type="AlphaFoldDB" id="A0A7L5DRB3"/>
<evidence type="ECO:0000256" key="9">
    <source>
        <dbReference type="RuleBase" id="RU003862"/>
    </source>
</evidence>
<dbReference type="Proteomes" id="UP000501128">
    <property type="component" value="Chromosome"/>
</dbReference>
<dbReference type="GO" id="GO:0035999">
    <property type="term" value="P:tetrahydrofolate interconversion"/>
    <property type="evidence" value="ECO:0007669"/>
    <property type="project" value="UniProtKB-UniPathway"/>
</dbReference>
<sequence length="308" mass="33781">MNAQVTKKKTFAELLASDKFIVSAELTPPRHHDLTGFMNAAAIVSEYVDVVQINDHLLSRARLSNMVAGLHCKMAGMEPILQFTLRHRNRIALQGDLLGFANLGLNNIIILGGYPCAIGTDPTAVDATDLGSVEAIERITALTERGEMFNGDIIKPAPSFTVGTIDFPCSPDKMDESFARLEQKIAAGAKFIQVQAIFELGPMAQWMQEVVRRGLHKKARFIGAIFPFSGAERLHVLKEIPGLSIPDHLLHRIESHNSERESLAITLELIDGIRSMEGITGLHIRSIGAEDWVPRIITAAGLGEQLVY</sequence>
<dbReference type="UniPathway" id="UPA00193"/>
<accession>A0A7L5DRB3</accession>
<evidence type="ECO:0000256" key="5">
    <source>
        <dbReference type="ARBA" id="ARBA00022827"/>
    </source>
</evidence>
<proteinExistence type="inferred from homology"/>
<dbReference type="SUPFAM" id="SSF51730">
    <property type="entry name" value="FAD-linked oxidoreductase"/>
    <property type="match status" value="1"/>
</dbReference>
<dbReference type="PANTHER" id="PTHR45754:SF3">
    <property type="entry name" value="METHYLENETETRAHYDROFOLATE REDUCTASE (NADPH)"/>
    <property type="match status" value="1"/>
</dbReference>
<dbReference type="Gene3D" id="3.20.20.220">
    <property type="match status" value="1"/>
</dbReference>
<keyword evidence="11" id="KW-1185">Reference proteome</keyword>
<dbReference type="KEGG" id="srho:HH216_18290"/>
<dbReference type="PANTHER" id="PTHR45754">
    <property type="entry name" value="METHYLENETETRAHYDROFOLATE REDUCTASE"/>
    <property type="match status" value="1"/>
</dbReference>
<evidence type="ECO:0000256" key="8">
    <source>
        <dbReference type="ARBA" id="ARBA00048628"/>
    </source>
</evidence>
<keyword evidence="5 9" id="KW-0274">FAD</keyword>
<organism evidence="10 11">
    <name type="scientific">Spirosoma rhododendri</name>
    <dbReference type="NCBI Taxonomy" id="2728024"/>
    <lineage>
        <taxon>Bacteria</taxon>
        <taxon>Pseudomonadati</taxon>
        <taxon>Bacteroidota</taxon>
        <taxon>Cytophagia</taxon>
        <taxon>Cytophagales</taxon>
        <taxon>Cytophagaceae</taxon>
        <taxon>Spirosoma</taxon>
    </lineage>
</organism>
<dbReference type="RefSeq" id="WP_169552101.1">
    <property type="nucleotide sequence ID" value="NZ_CP051677.1"/>
</dbReference>
<dbReference type="GO" id="GO:0106312">
    <property type="term" value="F:methylenetetrahydrofolate reductase (NADH) activity"/>
    <property type="evidence" value="ECO:0007669"/>
    <property type="project" value="UniProtKB-EC"/>
</dbReference>
<gene>
    <name evidence="10" type="ORF">HH216_18290</name>
</gene>
<comment type="pathway">
    <text evidence="7">Amino-acid biosynthesis; L-methionine biosynthesis via de novo pathway.</text>
</comment>
<evidence type="ECO:0000256" key="6">
    <source>
        <dbReference type="ARBA" id="ARBA00023002"/>
    </source>
</evidence>
<comment type="similarity">
    <text evidence="3 9">Belongs to the methylenetetrahydrofolate reductase family.</text>
</comment>
<comment type="pathway">
    <text evidence="2 9">One-carbon metabolism; tetrahydrofolate interconversion.</text>
</comment>
<keyword evidence="4 9" id="KW-0285">Flavoprotein</keyword>
<dbReference type="GO" id="GO:0005829">
    <property type="term" value="C:cytosol"/>
    <property type="evidence" value="ECO:0007669"/>
    <property type="project" value="TreeGrafter"/>
</dbReference>
<dbReference type="InterPro" id="IPR003171">
    <property type="entry name" value="Mehydrof_redctse-like"/>
</dbReference>
<reference evidence="10 11" key="1">
    <citation type="submission" date="2020-04" db="EMBL/GenBank/DDBJ databases">
        <title>Genome sequencing of novel species.</title>
        <authorList>
            <person name="Heo J."/>
            <person name="Kim S.-J."/>
            <person name="Kim J.-S."/>
            <person name="Hong S.-B."/>
            <person name="Kwon S.-W."/>
        </authorList>
    </citation>
    <scope>NUCLEOTIDE SEQUENCE [LARGE SCALE GENOMIC DNA]</scope>
    <source>
        <strain evidence="10 11">CJU-R4</strain>
    </source>
</reference>
<dbReference type="GO" id="GO:0009086">
    <property type="term" value="P:methionine biosynthetic process"/>
    <property type="evidence" value="ECO:0007669"/>
    <property type="project" value="TreeGrafter"/>
</dbReference>
<comment type="catalytic activity">
    <reaction evidence="8">
        <text>(6S)-5-methyl-5,6,7,8-tetrahydrofolate + NAD(+) = (6R)-5,10-methylene-5,6,7,8-tetrahydrofolate + NADH + H(+)</text>
        <dbReference type="Rhea" id="RHEA:19821"/>
        <dbReference type="ChEBI" id="CHEBI:15378"/>
        <dbReference type="ChEBI" id="CHEBI:15636"/>
        <dbReference type="ChEBI" id="CHEBI:18608"/>
        <dbReference type="ChEBI" id="CHEBI:57540"/>
        <dbReference type="ChEBI" id="CHEBI:57945"/>
        <dbReference type="EC" id="1.5.1.54"/>
    </reaction>
    <physiologicalReaction direction="right-to-left" evidence="8">
        <dbReference type="Rhea" id="RHEA:19823"/>
    </physiologicalReaction>
</comment>
<dbReference type="GO" id="GO:0071949">
    <property type="term" value="F:FAD binding"/>
    <property type="evidence" value="ECO:0007669"/>
    <property type="project" value="TreeGrafter"/>
</dbReference>
<evidence type="ECO:0000313" key="11">
    <source>
        <dbReference type="Proteomes" id="UP000501128"/>
    </source>
</evidence>
<comment type="cofactor">
    <cofactor evidence="1 9">
        <name>FAD</name>
        <dbReference type="ChEBI" id="CHEBI:57692"/>
    </cofactor>
</comment>
<evidence type="ECO:0000256" key="4">
    <source>
        <dbReference type="ARBA" id="ARBA00022630"/>
    </source>
</evidence>
<name>A0A7L5DRB3_9BACT</name>